<evidence type="ECO:0000256" key="19">
    <source>
        <dbReference type="ARBA" id="ARBA00032862"/>
    </source>
</evidence>
<dbReference type="InterPro" id="IPR032815">
    <property type="entry name" value="S8_pro-domain"/>
</dbReference>
<evidence type="ECO:0000313" key="25">
    <source>
        <dbReference type="Proteomes" id="UP001108240"/>
    </source>
</evidence>
<dbReference type="PROSITE" id="PS51892">
    <property type="entry name" value="SUBTILASE"/>
    <property type="match status" value="1"/>
</dbReference>
<dbReference type="InterPro" id="IPR036852">
    <property type="entry name" value="Peptidase_S8/S53_dom_sf"/>
</dbReference>
<feature type="signal peptide" evidence="22">
    <location>
        <begin position="1"/>
        <end position="23"/>
    </location>
</feature>
<dbReference type="Pfam" id="PF01483">
    <property type="entry name" value="P_proprotein"/>
    <property type="match status" value="1"/>
</dbReference>
<organism evidence="24 25">
    <name type="scientific">Cyprinus carpio carpio</name>
    <dbReference type="NCBI Taxonomy" id="630221"/>
    <lineage>
        <taxon>Eukaryota</taxon>
        <taxon>Metazoa</taxon>
        <taxon>Chordata</taxon>
        <taxon>Craniata</taxon>
        <taxon>Vertebrata</taxon>
        <taxon>Euteleostomi</taxon>
        <taxon>Actinopterygii</taxon>
        <taxon>Neopterygii</taxon>
        <taxon>Teleostei</taxon>
        <taxon>Ostariophysi</taxon>
        <taxon>Cypriniformes</taxon>
        <taxon>Cyprinidae</taxon>
        <taxon>Cyprininae</taxon>
        <taxon>Cyprinus</taxon>
    </lineage>
</organism>
<dbReference type="FunFam" id="2.60.120.260:FF:000054">
    <property type="entry name" value="Proprotein convertase subtilisin/kexin type 1"/>
    <property type="match status" value="1"/>
</dbReference>
<evidence type="ECO:0000256" key="9">
    <source>
        <dbReference type="ARBA" id="ARBA00022685"/>
    </source>
</evidence>
<name>A0A9J8D1C7_CYPCA</name>
<evidence type="ECO:0000256" key="7">
    <source>
        <dbReference type="ARBA" id="ARBA00015312"/>
    </source>
</evidence>
<reference evidence="24" key="1">
    <citation type="submission" date="2025-08" db="UniProtKB">
        <authorList>
            <consortium name="Ensembl"/>
        </authorList>
    </citation>
    <scope>IDENTIFICATION</scope>
</reference>
<dbReference type="InterPro" id="IPR023827">
    <property type="entry name" value="Peptidase_S8_Asp-AS"/>
</dbReference>
<keyword evidence="14" id="KW-0865">Zymogen</keyword>
<evidence type="ECO:0000256" key="15">
    <source>
        <dbReference type="ARBA" id="ARBA00023157"/>
    </source>
</evidence>
<feature type="chain" id="PRO_5039913106" description="Neuroendocrine convertase 1" evidence="22">
    <location>
        <begin position="24"/>
        <end position="726"/>
    </location>
</feature>
<dbReference type="SUPFAM" id="SSF49785">
    <property type="entry name" value="Galactose-binding domain-like"/>
    <property type="match status" value="1"/>
</dbReference>
<evidence type="ECO:0000256" key="18">
    <source>
        <dbReference type="ARBA" id="ARBA00031320"/>
    </source>
</evidence>
<dbReference type="GO" id="GO:0005615">
    <property type="term" value="C:extracellular space"/>
    <property type="evidence" value="ECO:0007669"/>
    <property type="project" value="TreeGrafter"/>
</dbReference>
<keyword evidence="10 22" id="KW-0732">Signal</keyword>
<dbReference type="EC" id="3.4.21.93" evidence="6"/>
<evidence type="ECO:0000256" key="8">
    <source>
        <dbReference type="ARBA" id="ARBA00022670"/>
    </source>
</evidence>
<keyword evidence="11 21" id="KW-0378">Hydrolase</keyword>
<keyword evidence="13" id="KW-0106">Calcium</keyword>
<evidence type="ECO:0000256" key="17">
    <source>
        <dbReference type="ARBA" id="ARBA00023329"/>
    </source>
</evidence>
<comment type="function">
    <text evidence="3">Involved in the processing of hormone and other protein precursors at sites comprised of pairs of basic amino acid residues. Substrates include POMC, renin, enkephalin, dynorphin, somatostatin, insulin and AGRP.</text>
</comment>
<comment type="caution">
    <text evidence="20">Lacks conserved residue(s) required for the propagation of feature annotation.</text>
</comment>
<evidence type="ECO:0000256" key="3">
    <source>
        <dbReference type="ARBA" id="ARBA00002975"/>
    </source>
</evidence>
<feature type="domain" description="P/Homo B" evidence="23">
    <location>
        <begin position="422"/>
        <end position="559"/>
    </location>
</feature>
<evidence type="ECO:0000256" key="4">
    <source>
        <dbReference type="ARBA" id="ARBA00004398"/>
    </source>
</evidence>
<evidence type="ECO:0000256" key="14">
    <source>
        <dbReference type="ARBA" id="ARBA00023145"/>
    </source>
</evidence>
<dbReference type="FunFam" id="3.30.70.850:FF:000001">
    <property type="entry name" value="Proprotein convertase subtilisin/kexin type 5"/>
    <property type="match status" value="1"/>
</dbReference>
<dbReference type="PROSITE" id="PS51829">
    <property type="entry name" value="P_HOMO_B"/>
    <property type="match status" value="1"/>
</dbReference>
<dbReference type="SUPFAM" id="SSF54897">
    <property type="entry name" value="Protease propeptides/inhibitors"/>
    <property type="match status" value="1"/>
</dbReference>
<dbReference type="CDD" id="cd04059">
    <property type="entry name" value="Peptidases_S8_Protein_convertases_Kexins_Furin-like"/>
    <property type="match status" value="1"/>
</dbReference>
<protein>
    <recommendedName>
        <fullName evidence="7">Neuroendocrine convertase 1</fullName>
        <ecNumber evidence="6">3.4.21.93</ecNumber>
    </recommendedName>
    <alternativeName>
        <fullName evidence="18">Prohormone convertase 1</fullName>
    </alternativeName>
    <alternativeName>
        <fullName evidence="19">Proprotein convertase 1</fullName>
    </alternativeName>
</protein>
<dbReference type="AlphaFoldDB" id="A0A9J8D1C7"/>
<evidence type="ECO:0000256" key="22">
    <source>
        <dbReference type="SAM" id="SignalP"/>
    </source>
</evidence>
<dbReference type="GO" id="GO:0030133">
    <property type="term" value="C:transport vesicle"/>
    <property type="evidence" value="ECO:0007669"/>
    <property type="project" value="UniProtKB-SubCell"/>
</dbReference>
<dbReference type="InterPro" id="IPR038466">
    <property type="entry name" value="S8_pro-domain_sf"/>
</dbReference>
<dbReference type="InterPro" id="IPR023828">
    <property type="entry name" value="Peptidase_S8_Ser-AS"/>
</dbReference>
<dbReference type="GO" id="GO:0004252">
    <property type="term" value="F:serine-type endopeptidase activity"/>
    <property type="evidence" value="ECO:0007669"/>
    <property type="project" value="UniProtKB-EC"/>
</dbReference>
<evidence type="ECO:0000259" key="23">
    <source>
        <dbReference type="PROSITE" id="PS51829"/>
    </source>
</evidence>
<dbReference type="PANTHER" id="PTHR42884">
    <property type="entry name" value="PROPROTEIN CONVERTASE SUBTILISIN/KEXIN-RELATED"/>
    <property type="match status" value="1"/>
</dbReference>
<dbReference type="GO" id="GO:0016486">
    <property type="term" value="P:peptide hormone processing"/>
    <property type="evidence" value="ECO:0007669"/>
    <property type="project" value="TreeGrafter"/>
</dbReference>
<dbReference type="Gene3D" id="3.40.50.200">
    <property type="entry name" value="Peptidase S8/S53 domain"/>
    <property type="match status" value="2"/>
</dbReference>
<dbReference type="InterPro" id="IPR015500">
    <property type="entry name" value="Peptidase_S8_subtilisin-rel"/>
</dbReference>
<evidence type="ECO:0000256" key="21">
    <source>
        <dbReference type="RuleBase" id="RU003355"/>
    </source>
</evidence>
<evidence type="ECO:0000256" key="1">
    <source>
        <dbReference type="ARBA" id="ARBA00000779"/>
    </source>
</evidence>
<evidence type="ECO:0000256" key="6">
    <source>
        <dbReference type="ARBA" id="ARBA00013234"/>
    </source>
</evidence>
<evidence type="ECO:0000256" key="16">
    <source>
        <dbReference type="ARBA" id="ARBA00023180"/>
    </source>
</evidence>
<sequence length="726" mass="80801">MEKRCRPMLLCSVLALFCALVSSAVDRQYLNEWAVEIPGGYDNARSIADELGYKLVRQIGALENHYLFKRHSHPSRTKRSADHITKRLSEDDRVSWAEQQYEKRRAKRAPLGTECKDCSVDKLFDDPMWNQQWYLQDTRMSSSLPKLDLHVIPVWKKGITGKGVVITVLDDGLEWNHTDIYPNYDPAASLGVFTNELIRIRMLDGIVTDAIEASSIGFNPDHVDIYSASWGPNDDGKTVEGPGRLAQKAFEYGIQKGRGGKGSIFVWASGNGGRQGDNCDCDGYTDSPYTISISSASQQGLSPWYAEKCSSTLATAYSSGDYTDQRITSADLHNECTETHTGTSASAPLAAGIFALALEQNPDMTWRDLQHLVVWTSEFDPLANNPGWKRNGAGLMVNSRFGFGLLNAKALVDLADPKVWKHIPEKKQCIVRDETFQPRPLKAAGEISIEIPTKACAGQANSVVSLEHVQVEVSIEYTRRGDLHITLTSPSGTTTVLLAERERDTSSNGFRNWAFMSVHTWGENPTGTWTLKITDTSGRMENEGQIISWKLILHGTSEKPEHMKEARVYTPYNAVQNDRRGVEPMEDMIKEAPTPAHKPEISSPVVPDLLPSAASISVPEKNPEAPGSSTASLALLRLLQSAFNRQTPVVPQHALAVPPAPPKSFQPERIPPQKLYQALDQLNHYRGSENGLFSDYSDNFYRAQPYRHRDDRLLQALFDMLGDDQQ</sequence>
<dbReference type="Ensembl" id="ENSCCRT00000124958.1">
    <property type="protein sequence ID" value="ENSCCRP00000175834.1"/>
    <property type="gene ID" value="ENSCCRG00000003885.2"/>
</dbReference>
<dbReference type="InterPro" id="IPR000209">
    <property type="entry name" value="Peptidase_S8/S53_dom"/>
</dbReference>
<keyword evidence="25" id="KW-1185">Reference proteome</keyword>
<dbReference type="InterPro" id="IPR002884">
    <property type="entry name" value="P_dom"/>
</dbReference>
<keyword evidence="17" id="KW-0968">Cytoplasmic vesicle</keyword>
<evidence type="ECO:0000256" key="20">
    <source>
        <dbReference type="PROSITE-ProRule" id="PRU01240"/>
    </source>
</evidence>
<dbReference type="InterPro" id="IPR008979">
    <property type="entry name" value="Galactose-bd-like_sf"/>
</dbReference>
<dbReference type="FunFam" id="3.40.50.200:FF:000021">
    <property type="entry name" value="Proprotein convertase subtilisin/kexin type 5a"/>
    <property type="match status" value="1"/>
</dbReference>
<dbReference type="PROSITE" id="PS00138">
    <property type="entry name" value="SUBTILASE_SER"/>
    <property type="match status" value="1"/>
</dbReference>
<dbReference type="PANTHER" id="PTHR42884:SF14">
    <property type="entry name" value="NEUROENDOCRINE CONVERTASE 1"/>
    <property type="match status" value="1"/>
</dbReference>
<accession>A0A9J8D1C7</accession>
<dbReference type="GO" id="GO:0016020">
    <property type="term" value="C:membrane"/>
    <property type="evidence" value="ECO:0007669"/>
    <property type="project" value="TreeGrafter"/>
</dbReference>
<reference evidence="24" key="2">
    <citation type="submission" date="2025-09" db="UniProtKB">
        <authorList>
            <consortium name="Ensembl"/>
        </authorList>
    </citation>
    <scope>IDENTIFICATION</scope>
</reference>
<keyword evidence="15" id="KW-1015">Disulfide bond</keyword>
<keyword evidence="9" id="KW-0165">Cleavage on pair of basic residues</keyword>
<comment type="catalytic activity">
    <reaction evidence="1">
        <text>Release of protein hormones, neuropeptides and renin from their precursors, generally by hydrolysis of -Lys-Arg-|- bonds.</text>
        <dbReference type="EC" id="3.4.21.93"/>
    </reaction>
</comment>
<dbReference type="Gene3D" id="3.30.70.850">
    <property type="entry name" value="Peptidase S8, pro-domain"/>
    <property type="match status" value="1"/>
</dbReference>
<proteinExistence type="inferred from homology"/>
<comment type="similarity">
    <text evidence="5">Belongs to the peptidase S8 family. Furin subfamily.</text>
</comment>
<dbReference type="PRINTS" id="PR00723">
    <property type="entry name" value="SUBTILISIN"/>
</dbReference>
<dbReference type="GO" id="GO:0043005">
    <property type="term" value="C:neuron projection"/>
    <property type="evidence" value="ECO:0007669"/>
    <property type="project" value="TreeGrafter"/>
</dbReference>
<evidence type="ECO:0000256" key="12">
    <source>
        <dbReference type="ARBA" id="ARBA00022825"/>
    </source>
</evidence>
<keyword evidence="16" id="KW-0325">Glycoprotein</keyword>
<keyword evidence="8 21" id="KW-0645">Protease</keyword>
<comment type="subcellular location">
    <subcellularLocation>
        <location evidence="4">Cytoplasmic vesicle</location>
        <location evidence="4">Secretory vesicle</location>
    </subcellularLocation>
</comment>
<dbReference type="InterPro" id="IPR034182">
    <property type="entry name" value="Kexin/furin"/>
</dbReference>
<evidence type="ECO:0000256" key="10">
    <source>
        <dbReference type="ARBA" id="ARBA00022729"/>
    </source>
</evidence>
<keyword evidence="12 21" id="KW-0720">Serine protease</keyword>
<evidence type="ECO:0000256" key="13">
    <source>
        <dbReference type="ARBA" id="ARBA00022837"/>
    </source>
</evidence>
<evidence type="ECO:0000256" key="11">
    <source>
        <dbReference type="ARBA" id="ARBA00022801"/>
    </source>
</evidence>
<dbReference type="Pfam" id="PF16470">
    <property type="entry name" value="S8_pro-domain"/>
    <property type="match status" value="1"/>
</dbReference>
<dbReference type="Gene3D" id="6.10.250.3320">
    <property type="match status" value="1"/>
</dbReference>
<dbReference type="InterPro" id="IPR022005">
    <property type="entry name" value="Proho_convert"/>
</dbReference>
<dbReference type="PROSITE" id="PS00136">
    <property type="entry name" value="SUBTILASE_ASP"/>
    <property type="match status" value="1"/>
</dbReference>
<dbReference type="Gene3D" id="2.60.120.260">
    <property type="entry name" value="Galactose-binding domain-like"/>
    <property type="match status" value="1"/>
</dbReference>
<evidence type="ECO:0000256" key="5">
    <source>
        <dbReference type="ARBA" id="ARBA00005325"/>
    </source>
</evidence>
<dbReference type="SUPFAM" id="SSF52743">
    <property type="entry name" value="Subtilisin-like"/>
    <property type="match status" value="1"/>
</dbReference>
<evidence type="ECO:0000313" key="24">
    <source>
        <dbReference type="Ensembl" id="ENSCCRP00000175834.1"/>
    </source>
</evidence>
<dbReference type="Proteomes" id="UP001108240">
    <property type="component" value="Unplaced"/>
</dbReference>
<dbReference type="Pfam" id="PF00082">
    <property type="entry name" value="Peptidase_S8"/>
    <property type="match status" value="1"/>
</dbReference>
<comment type="cofactor">
    <cofactor evidence="2">
        <name>Ca(2+)</name>
        <dbReference type="ChEBI" id="CHEBI:29108"/>
    </cofactor>
</comment>
<dbReference type="GeneTree" id="ENSGT00940000157385"/>
<evidence type="ECO:0000256" key="2">
    <source>
        <dbReference type="ARBA" id="ARBA00001913"/>
    </source>
</evidence>
<dbReference type="Pfam" id="PF12177">
    <property type="entry name" value="Proho_convert"/>
    <property type="match status" value="1"/>
</dbReference>